<gene>
    <name evidence="7" type="ORF">Pcinc_025629</name>
    <name evidence="6" type="ORF">Pcinc_029375</name>
</gene>
<evidence type="ECO:0000256" key="5">
    <source>
        <dbReference type="ARBA" id="ARBA00039509"/>
    </source>
</evidence>
<dbReference type="SUPFAM" id="SSF47072">
    <property type="entry name" value="Cysteine alpha-hairpin motif"/>
    <property type="match status" value="1"/>
</dbReference>
<dbReference type="AlphaFoldDB" id="A0AAE1F149"/>
<dbReference type="GO" id="GO:0005758">
    <property type="term" value="C:mitochondrial intermembrane space"/>
    <property type="evidence" value="ECO:0007669"/>
    <property type="project" value="UniProtKB-SubCell"/>
</dbReference>
<accession>A0AAE1F149</accession>
<evidence type="ECO:0000256" key="4">
    <source>
        <dbReference type="ARBA" id="ARBA00038205"/>
    </source>
</evidence>
<sequence>MDSSDETKNQYSSNVYTTPSFSWNHENSKQWNEMKVHPASGCKMTDTNITHQDNNPCINEYHLSMKCNQDKTMDREACTPYYQNYRICKVFWTRVVRDRKARGITPIVPPVAERETVKQQYLQKKGFKP</sequence>
<dbReference type="InterPro" id="IPR051040">
    <property type="entry name" value="COX23"/>
</dbReference>
<evidence type="ECO:0000256" key="1">
    <source>
        <dbReference type="ARBA" id="ARBA00004569"/>
    </source>
</evidence>
<evidence type="ECO:0000256" key="3">
    <source>
        <dbReference type="ARBA" id="ARBA00023157"/>
    </source>
</evidence>
<evidence type="ECO:0000313" key="6">
    <source>
        <dbReference type="EMBL" id="KAK3864977.1"/>
    </source>
</evidence>
<evidence type="ECO:0000313" key="7">
    <source>
        <dbReference type="EMBL" id="KAK3869033.1"/>
    </source>
</evidence>
<keyword evidence="3" id="KW-1015">Disulfide bond</keyword>
<keyword evidence="8" id="KW-1185">Reference proteome</keyword>
<dbReference type="GO" id="GO:0033108">
    <property type="term" value="P:mitochondrial respiratory chain complex assembly"/>
    <property type="evidence" value="ECO:0007669"/>
    <property type="project" value="TreeGrafter"/>
</dbReference>
<name>A0AAE1F149_PETCI</name>
<comment type="caution">
    <text evidence="6">The sequence shown here is derived from an EMBL/GenBank/DDBJ whole genome shotgun (WGS) entry which is preliminary data.</text>
</comment>
<dbReference type="EMBL" id="JAWQEG010003685">
    <property type="protein sequence ID" value="KAK3864977.1"/>
    <property type="molecule type" value="Genomic_DNA"/>
</dbReference>
<comment type="similarity">
    <text evidence="4">Belongs to the CHCHD7 family.</text>
</comment>
<keyword evidence="2" id="KW-0496">Mitochondrion</keyword>
<evidence type="ECO:0000313" key="8">
    <source>
        <dbReference type="Proteomes" id="UP001286313"/>
    </source>
</evidence>
<dbReference type="PANTHER" id="PTHR46811:SF1">
    <property type="entry name" value="COILED-COIL-HELIX-COILED-COIL-HELIX DOMAIN-CONTAINING PROTEIN 7"/>
    <property type="match status" value="1"/>
</dbReference>
<dbReference type="EMBL" id="JAWQEG010002904">
    <property type="protein sequence ID" value="KAK3869033.1"/>
    <property type="molecule type" value="Genomic_DNA"/>
</dbReference>
<proteinExistence type="inferred from homology"/>
<dbReference type="InterPro" id="IPR009069">
    <property type="entry name" value="Cys_alpha_HP_mot_SF"/>
</dbReference>
<organism evidence="6 8">
    <name type="scientific">Petrolisthes cinctipes</name>
    <name type="common">Flat porcelain crab</name>
    <dbReference type="NCBI Taxonomy" id="88211"/>
    <lineage>
        <taxon>Eukaryota</taxon>
        <taxon>Metazoa</taxon>
        <taxon>Ecdysozoa</taxon>
        <taxon>Arthropoda</taxon>
        <taxon>Crustacea</taxon>
        <taxon>Multicrustacea</taxon>
        <taxon>Malacostraca</taxon>
        <taxon>Eumalacostraca</taxon>
        <taxon>Eucarida</taxon>
        <taxon>Decapoda</taxon>
        <taxon>Pleocyemata</taxon>
        <taxon>Anomura</taxon>
        <taxon>Galatheoidea</taxon>
        <taxon>Porcellanidae</taxon>
        <taxon>Petrolisthes</taxon>
    </lineage>
</organism>
<protein>
    <recommendedName>
        <fullName evidence="5">Coiled-coil-helix-coiled-coil-helix domain-containing protein 7</fullName>
    </recommendedName>
</protein>
<evidence type="ECO:0000256" key="2">
    <source>
        <dbReference type="ARBA" id="ARBA00023128"/>
    </source>
</evidence>
<dbReference type="PANTHER" id="PTHR46811">
    <property type="entry name" value="COILED-COIL-HELIX-COILED-COIL-HELIX DOMAIN-CONTAINING PROTEIN 7"/>
    <property type="match status" value="1"/>
</dbReference>
<reference evidence="6" key="1">
    <citation type="submission" date="2023-10" db="EMBL/GenBank/DDBJ databases">
        <title>Genome assemblies of two species of porcelain crab, Petrolisthes cinctipes and Petrolisthes manimaculis (Anomura: Porcellanidae).</title>
        <authorList>
            <person name="Angst P."/>
        </authorList>
    </citation>
    <scope>NUCLEOTIDE SEQUENCE</scope>
    <source>
        <strain evidence="6">PB745_01</strain>
        <tissue evidence="6">Gill</tissue>
    </source>
</reference>
<comment type="subcellular location">
    <subcellularLocation>
        <location evidence="1">Mitochondrion intermembrane space</location>
    </subcellularLocation>
</comment>
<dbReference type="Proteomes" id="UP001286313">
    <property type="component" value="Unassembled WGS sequence"/>
</dbReference>